<feature type="region of interest" description="Disordered" evidence="1">
    <location>
        <begin position="164"/>
        <end position="183"/>
    </location>
</feature>
<name>A0A2K2DDF2_BRADI</name>
<reference evidence="2" key="2">
    <citation type="submission" date="2017-06" db="EMBL/GenBank/DDBJ databases">
        <title>WGS assembly of Brachypodium distachyon.</title>
        <authorList>
            <consortium name="The International Brachypodium Initiative"/>
            <person name="Lucas S."/>
            <person name="Harmon-Smith M."/>
            <person name="Lail K."/>
            <person name="Tice H."/>
            <person name="Grimwood J."/>
            <person name="Bruce D."/>
            <person name="Barry K."/>
            <person name="Shu S."/>
            <person name="Lindquist E."/>
            <person name="Wang M."/>
            <person name="Pitluck S."/>
            <person name="Vogel J.P."/>
            <person name="Garvin D.F."/>
            <person name="Mockler T.C."/>
            <person name="Schmutz J."/>
            <person name="Rokhsar D."/>
            <person name="Bevan M.W."/>
        </authorList>
    </citation>
    <scope>NUCLEOTIDE SEQUENCE</scope>
    <source>
        <strain evidence="2">Bd21</strain>
    </source>
</reference>
<dbReference type="Gramene" id="PNT72313">
    <property type="protein sequence ID" value="PNT72313"/>
    <property type="gene ID" value="BRADI_2g42508v3"/>
</dbReference>
<dbReference type="EnsemblPlants" id="PNT72314">
    <property type="protein sequence ID" value="PNT72314"/>
    <property type="gene ID" value="BRADI_2g42508v3"/>
</dbReference>
<feature type="region of interest" description="Disordered" evidence="1">
    <location>
        <begin position="103"/>
        <end position="130"/>
    </location>
</feature>
<dbReference type="EMBL" id="CM000881">
    <property type="protein sequence ID" value="PNT72315.1"/>
    <property type="molecule type" value="Genomic_DNA"/>
</dbReference>
<evidence type="ECO:0000313" key="3">
    <source>
        <dbReference type="EnsemblPlants" id="PNT72313"/>
    </source>
</evidence>
<reference evidence="3" key="3">
    <citation type="submission" date="2018-08" db="UniProtKB">
        <authorList>
            <consortium name="EnsemblPlants"/>
        </authorList>
    </citation>
    <scope>IDENTIFICATION</scope>
    <source>
        <strain evidence="3">cv. Bd21</strain>
    </source>
</reference>
<dbReference type="Gramene" id="PNT72314">
    <property type="protein sequence ID" value="PNT72314"/>
    <property type="gene ID" value="BRADI_2g42508v3"/>
</dbReference>
<dbReference type="EMBL" id="CM000881">
    <property type="protein sequence ID" value="PNT72314.1"/>
    <property type="molecule type" value="Genomic_DNA"/>
</dbReference>
<evidence type="ECO:0000313" key="2">
    <source>
        <dbReference type="EMBL" id="PNT72313.1"/>
    </source>
</evidence>
<sequence>MGGRRTSVVQTPTRPLHAGPLLPTRTRSTSSSQIPFQILLTNPKRSASYSSETIKQRQDHTFLHDPRTIRLLCIQYATAHPPPLHICALLFCPAQAQVPNCPFVSSTGDSPDPDPPAPYSAVPSPESLLSRMPAPLTPRPGPSHLTFHGPCSSNASCCEVRGASGGRSAAGGHNRGKRRGGSRTISCAYTEQTETAAPVGPAWWCRGDLGLPIPRAAGSGGVGRLQRW</sequence>
<dbReference type="EnsemblPlants" id="PNT72315">
    <property type="protein sequence ID" value="PNT72315"/>
    <property type="gene ID" value="BRADI_2g42508v3"/>
</dbReference>
<feature type="region of interest" description="Disordered" evidence="1">
    <location>
        <begin position="1"/>
        <end position="29"/>
    </location>
</feature>
<dbReference type="InParanoid" id="A0A2K2DDF2"/>
<accession>A0A2K2DDF2</accession>
<proteinExistence type="predicted"/>
<evidence type="ECO:0000313" key="4">
    <source>
        <dbReference type="Proteomes" id="UP000008810"/>
    </source>
</evidence>
<protein>
    <submittedName>
        <fullName evidence="2 3">Uncharacterized protein</fullName>
    </submittedName>
</protein>
<dbReference type="Proteomes" id="UP000008810">
    <property type="component" value="Chromosome 2"/>
</dbReference>
<dbReference type="Gramene" id="PNT72315">
    <property type="protein sequence ID" value="PNT72315"/>
    <property type="gene ID" value="BRADI_2g42508v3"/>
</dbReference>
<dbReference type="EMBL" id="CM000881">
    <property type="protein sequence ID" value="PNT72313.1"/>
    <property type="molecule type" value="Genomic_DNA"/>
</dbReference>
<dbReference type="EnsemblPlants" id="PNT72313">
    <property type="protein sequence ID" value="PNT72313"/>
    <property type="gene ID" value="BRADI_2g42508v3"/>
</dbReference>
<evidence type="ECO:0000256" key="1">
    <source>
        <dbReference type="SAM" id="MobiDB-lite"/>
    </source>
</evidence>
<reference evidence="2 3" key="1">
    <citation type="journal article" date="2010" name="Nature">
        <title>Genome sequencing and analysis of the model grass Brachypodium distachyon.</title>
        <authorList>
            <consortium name="International Brachypodium Initiative"/>
        </authorList>
    </citation>
    <scope>NUCLEOTIDE SEQUENCE [LARGE SCALE GENOMIC DNA]</scope>
    <source>
        <strain evidence="2 3">Bd21</strain>
    </source>
</reference>
<gene>
    <name evidence="2" type="ORF">BRADI_2g42508v3</name>
</gene>
<dbReference type="AlphaFoldDB" id="A0A2K2DDF2"/>
<keyword evidence="4" id="KW-1185">Reference proteome</keyword>
<organism evidence="2">
    <name type="scientific">Brachypodium distachyon</name>
    <name type="common">Purple false brome</name>
    <name type="synonym">Trachynia distachya</name>
    <dbReference type="NCBI Taxonomy" id="15368"/>
    <lineage>
        <taxon>Eukaryota</taxon>
        <taxon>Viridiplantae</taxon>
        <taxon>Streptophyta</taxon>
        <taxon>Embryophyta</taxon>
        <taxon>Tracheophyta</taxon>
        <taxon>Spermatophyta</taxon>
        <taxon>Magnoliopsida</taxon>
        <taxon>Liliopsida</taxon>
        <taxon>Poales</taxon>
        <taxon>Poaceae</taxon>
        <taxon>BOP clade</taxon>
        <taxon>Pooideae</taxon>
        <taxon>Stipodae</taxon>
        <taxon>Brachypodieae</taxon>
        <taxon>Brachypodium</taxon>
    </lineage>
</organism>